<feature type="binding site" evidence="5">
    <location>
        <position position="333"/>
    </location>
    <ligand>
        <name>Fe cation</name>
        <dbReference type="ChEBI" id="CHEBI:24875"/>
        <note>catalytic</note>
    </ligand>
</feature>
<feature type="binding site" evidence="5">
    <location>
        <position position="215"/>
    </location>
    <ligand>
        <name>Fe cation</name>
        <dbReference type="ChEBI" id="CHEBI:24875"/>
        <note>catalytic</note>
    </ligand>
</feature>
<evidence type="ECO:0000256" key="1">
    <source>
        <dbReference type="ARBA" id="ARBA00006787"/>
    </source>
</evidence>
<keyword evidence="6 7" id="KW-0223">Dioxygenase</keyword>
<dbReference type="EC" id="1.13.11.-" evidence="6"/>
<dbReference type="EMBL" id="CP002000">
    <property type="protein sequence ID" value="ADJ43269.1"/>
    <property type="molecule type" value="Genomic_DNA"/>
</dbReference>
<reference evidence="7 8" key="1">
    <citation type="journal article" date="2010" name="Cell Res.">
        <title>Complete genome sequence of the rifamycin SV-producing Amycolatopsis mediterranei U32 revealed its genetic characteristics in phylogeny and metabolism.</title>
        <authorList>
            <person name="Zhao W."/>
            <person name="Zhong Y."/>
            <person name="Yuan H."/>
            <person name="Wang J."/>
            <person name="Zheng H."/>
            <person name="Wang Y."/>
            <person name="Cen X."/>
            <person name="Xu F."/>
            <person name="Bai J."/>
            <person name="Han X."/>
            <person name="Lu G."/>
            <person name="Zhu Y."/>
            <person name="Shao Z."/>
            <person name="Yan H."/>
            <person name="Li C."/>
            <person name="Peng N."/>
            <person name="Zhang Z."/>
            <person name="Zhang Y."/>
            <person name="Lin W."/>
            <person name="Fan Y."/>
            <person name="Qin Z."/>
            <person name="Hu Y."/>
            <person name="Zhu B."/>
            <person name="Wang S."/>
            <person name="Ding X."/>
            <person name="Zhao G.P."/>
        </authorList>
    </citation>
    <scope>NUCLEOTIDE SEQUENCE [LARGE SCALE GENOMIC DNA]</scope>
    <source>
        <strain evidence="8">U-32</strain>
    </source>
</reference>
<dbReference type="AlphaFoldDB" id="A0A0H3CZC4"/>
<accession>A0A0H3CZC4</accession>
<name>A0A0H3CZC4_AMYMU</name>
<dbReference type="PANTHER" id="PTHR10543">
    <property type="entry name" value="BETA-CAROTENE DIOXYGENASE"/>
    <property type="match status" value="1"/>
</dbReference>
<evidence type="ECO:0000313" key="8">
    <source>
        <dbReference type="Proteomes" id="UP000000328"/>
    </source>
</evidence>
<gene>
    <name evidence="7" type="ordered locus">AMED_1456</name>
</gene>
<proteinExistence type="inferred from homology"/>
<evidence type="ECO:0000256" key="4">
    <source>
        <dbReference type="ARBA" id="ARBA00023004"/>
    </source>
</evidence>
<dbReference type="Pfam" id="PF03055">
    <property type="entry name" value="RPE65"/>
    <property type="match status" value="1"/>
</dbReference>
<dbReference type="GO" id="GO:0016121">
    <property type="term" value="P:carotene catabolic process"/>
    <property type="evidence" value="ECO:0007669"/>
    <property type="project" value="TreeGrafter"/>
</dbReference>
<sequence length="520" mass="58169">MPQPDLRRALIEEEQRIDAEMDLEAHNAKSPYNVAGYRPVRRELSHSPVRISGTLPADLDGAYLRNGTNTQFDDSKVRLHAFSGAGMIHEIQIRDGAATYSNFYVRTPRFEADRAAGREVYAEFSDLVAGRPGAQRLELVEKKIEAGMVPPLDPFERTPGSTSIRYHHGRLYCLQETGYAFVLNTQVDADGRLVLDGTGTLETWDGEWEGPFSAHPRIDPDSHDVYNISVERSGRIIAGQIHEGELVAQAEVHHQTSETGSMGWLHDFFLTAGHLVFPDISVRVAPTGLTGPDGSLFHHDGEYRMRWGVVPRVIDENVGVQWFETDHVGTIWHVINGWEQTGEDGHAQIVLHSPVFAGYPAGIPIHTPEEPPAQVKTWVLDLDTGKVVDDRLLLDHGYERPSLNLDYVGRPSRYCYLLDEHGDGYMGKGVLKYDLIDEKEVAYLDYGDMYGGEALFVPRSGSTEEDDGYLLDLLMAAERAELIIIDARTMIELARLHLPQRVPFGVHATWLTTEEIARLA</sequence>
<dbReference type="KEGG" id="amd:AMED_1456"/>
<dbReference type="Proteomes" id="UP000000328">
    <property type="component" value="Chromosome"/>
</dbReference>
<feature type="binding site" evidence="5">
    <location>
        <position position="266"/>
    </location>
    <ligand>
        <name>Fe cation</name>
        <dbReference type="ChEBI" id="CHEBI:24875"/>
        <note>catalytic</note>
    </ligand>
</feature>
<protein>
    <recommendedName>
        <fullName evidence="6">Dioxygenase</fullName>
        <ecNumber evidence="6">1.13.11.-</ecNumber>
    </recommendedName>
</protein>
<comment type="cofactor">
    <cofactor evidence="5 6">
        <name>Fe(2+)</name>
        <dbReference type="ChEBI" id="CHEBI:29033"/>
    </cofactor>
    <text evidence="5 6">Binds 1 Fe(2+) ion per subunit.</text>
</comment>
<organism evidence="7 8">
    <name type="scientific">Amycolatopsis mediterranei (strain U-32)</name>
    <dbReference type="NCBI Taxonomy" id="749927"/>
    <lineage>
        <taxon>Bacteria</taxon>
        <taxon>Bacillati</taxon>
        <taxon>Actinomycetota</taxon>
        <taxon>Actinomycetes</taxon>
        <taxon>Pseudonocardiales</taxon>
        <taxon>Pseudonocardiaceae</taxon>
        <taxon>Amycolatopsis</taxon>
    </lineage>
</organism>
<dbReference type="GO" id="GO:0046872">
    <property type="term" value="F:metal ion binding"/>
    <property type="evidence" value="ECO:0007669"/>
    <property type="project" value="UniProtKB-KW"/>
</dbReference>
<dbReference type="RefSeq" id="WP_013223355.1">
    <property type="nucleotide sequence ID" value="NC_014318.1"/>
</dbReference>
<dbReference type="InterPro" id="IPR004294">
    <property type="entry name" value="Carotenoid_Oase"/>
</dbReference>
<evidence type="ECO:0000313" key="7">
    <source>
        <dbReference type="EMBL" id="ADJ43269.1"/>
    </source>
</evidence>
<keyword evidence="3 6" id="KW-0560">Oxidoreductase</keyword>
<feature type="binding site" evidence="5">
    <location>
        <position position="507"/>
    </location>
    <ligand>
        <name>Fe cation</name>
        <dbReference type="ChEBI" id="CHEBI:24875"/>
        <note>catalytic</note>
    </ligand>
</feature>
<dbReference type="HOGENOM" id="CLU_016472_0_2_11"/>
<dbReference type="PATRIC" id="fig|749927.5.peg.1498"/>
<evidence type="ECO:0000256" key="5">
    <source>
        <dbReference type="PIRSR" id="PIRSR604294-1"/>
    </source>
</evidence>
<dbReference type="PANTHER" id="PTHR10543:SF89">
    <property type="entry name" value="CAROTENOID 9,10(9',10')-CLEAVAGE DIOXYGENASE 1"/>
    <property type="match status" value="1"/>
</dbReference>
<comment type="similarity">
    <text evidence="1 6">Belongs to the carotenoid oxygenase family.</text>
</comment>
<evidence type="ECO:0000256" key="3">
    <source>
        <dbReference type="ARBA" id="ARBA00023002"/>
    </source>
</evidence>
<keyword evidence="4 5" id="KW-0408">Iron</keyword>
<dbReference type="eggNOG" id="COG3670">
    <property type="taxonomic scope" value="Bacteria"/>
</dbReference>
<dbReference type="GeneID" id="92869246"/>
<dbReference type="OrthoDB" id="6636843at2"/>
<evidence type="ECO:0000256" key="2">
    <source>
        <dbReference type="ARBA" id="ARBA00022723"/>
    </source>
</evidence>
<evidence type="ECO:0000256" key="6">
    <source>
        <dbReference type="RuleBase" id="RU364048"/>
    </source>
</evidence>
<keyword evidence="2 5" id="KW-0479">Metal-binding</keyword>
<dbReference type="GO" id="GO:0010436">
    <property type="term" value="F:carotenoid dioxygenase activity"/>
    <property type="evidence" value="ECO:0007669"/>
    <property type="project" value="TreeGrafter"/>
</dbReference>